<dbReference type="PANTHER" id="PTHR43611:SF3">
    <property type="entry name" value="FLAVIN MONONUCLEOTIDE HYDROLASE 1, CHLOROPLATIC"/>
    <property type="match status" value="1"/>
</dbReference>
<dbReference type="InterPro" id="IPR036412">
    <property type="entry name" value="HAD-like_sf"/>
</dbReference>
<organism evidence="2 3">
    <name type="scientific">Thelephora terrestris</name>
    <dbReference type="NCBI Taxonomy" id="56493"/>
    <lineage>
        <taxon>Eukaryota</taxon>
        <taxon>Fungi</taxon>
        <taxon>Dikarya</taxon>
        <taxon>Basidiomycota</taxon>
        <taxon>Agaricomycotina</taxon>
        <taxon>Agaricomycetes</taxon>
        <taxon>Thelephorales</taxon>
        <taxon>Thelephoraceae</taxon>
        <taxon>Thelephora</taxon>
    </lineage>
</organism>
<dbReference type="NCBIfam" id="TIGR01509">
    <property type="entry name" value="HAD-SF-IA-v3"/>
    <property type="match status" value="1"/>
</dbReference>
<reference evidence="2" key="1">
    <citation type="journal article" date="2020" name="Nat. Commun.">
        <title>Large-scale genome sequencing of mycorrhizal fungi provides insights into the early evolution of symbiotic traits.</title>
        <authorList>
            <person name="Miyauchi S."/>
            <person name="Kiss E."/>
            <person name="Kuo A."/>
            <person name="Drula E."/>
            <person name="Kohler A."/>
            <person name="Sanchez-Garcia M."/>
            <person name="Morin E."/>
            <person name="Andreopoulos B."/>
            <person name="Barry K.W."/>
            <person name="Bonito G."/>
            <person name="Buee M."/>
            <person name="Carver A."/>
            <person name="Chen C."/>
            <person name="Cichocki N."/>
            <person name="Clum A."/>
            <person name="Culley D."/>
            <person name="Crous P.W."/>
            <person name="Fauchery L."/>
            <person name="Girlanda M."/>
            <person name="Hayes R.D."/>
            <person name="Keri Z."/>
            <person name="LaButti K."/>
            <person name="Lipzen A."/>
            <person name="Lombard V."/>
            <person name="Magnuson J."/>
            <person name="Maillard F."/>
            <person name="Murat C."/>
            <person name="Nolan M."/>
            <person name="Ohm R.A."/>
            <person name="Pangilinan J."/>
            <person name="Pereira M.F."/>
            <person name="Perotto S."/>
            <person name="Peter M."/>
            <person name="Pfister S."/>
            <person name="Riley R."/>
            <person name="Sitrit Y."/>
            <person name="Stielow J.B."/>
            <person name="Szollosi G."/>
            <person name="Zifcakova L."/>
            <person name="Stursova M."/>
            <person name="Spatafora J.W."/>
            <person name="Tedersoo L."/>
            <person name="Vaario L.M."/>
            <person name="Yamada A."/>
            <person name="Yan M."/>
            <person name="Wang P."/>
            <person name="Xu J."/>
            <person name="Bruns T."/>
            <person name="Baldrian P."/>
            <person name="Vilgalys R."/>
            <person name="Dunand C."/>
            <person name="Henrissat B."/>
            <person name="Grigoriev I.V."/>
            <person name="Hibbett D."/>
            <person name="Nagy L.G."/>
            <person name="Martin F.M."/>
        </authorList>
    </citation>
    <scope>NUCLEOTIDE SEQUENCE</scope>
    <source>
        <strain evidence="2">UH-Tt-Lm1</strain>
    </source>
</reference>
<dbReference type="InterPro" id="IPR008930">
    <property type="entry name" value="Terpenoid_cyclase/PrenylTrfase"/>
</dbReference>
<protein>
    <submittedName>
        <fullName evidence="2">HAD-like domain-containing protein</fullName>
    </submittedName>
</protein>
<dbReference type="Pfam" id="PF13419">
    <property type="entry name" value="HAD_2"/>
    <property type="match status" value="1"/>
</dbReference>
<dbReference type="SUPFAM" id="SSF56784">
    <property type="entry name" value="HAD-like"/>
    <property type="match status" value="1"/>
</dbReference>
<sequence length="548" mass="62129">MSFTKATTLILDLGDVLFSWSPHTETSIPPKSLKAILSSPIWADYECGLITQQDCYGRISNEFHIPTAEIAEAFNQARDSLESNDEMLSFVRELKQQSDGQLRVYAMSNISRPDYEYLRTKPADWSLFDKVYTSADAGERKPNLGFYRYVLDDIAADPRSVVFVDDKPENVLSARSFGMRGIVFDDQKRVFQAIRNAVQDPVQRARSYLQSNAKLLHSVTSNGYTLKENFAQLLILEATCDPNLVSLVEHEREWNFFQGKPILTTEAFPCDLDTTSVALTVTGRSKEVISSVMDEMLKYVDKDGIVQTYFDQRRLRFDPVVCVNVLTLFYANGRGDELPRTFAWVREVLINRGYTDGTRYYATPECFLFFMARLLEQIKGTKADLSLRPIFRERIQERIGSEGDALALAMRVLACASVGIRDEMDLRTLLTLQQEDGGWGAGWMYKYGSSGINIGNRGLTTALAINAIEALNHLPQTPMYQPQLPILKSYRISIVSPDSPVVADRPPSRAEGHKQHRRRSSSAGEWAQGIRKSFQWPWVNLVTRVIHH</sequence>
<evidence type="ECO:0000313" key="2">
    <source>
        <dbReference type="EMBL" id="KAF9792560.1"/>
    </source>
</evidence>
<name>A0A9P6HQG3_9AGAM</name>
<proteinExistence type="predicted"/>
<reference evidence="2" key="2">
    <citation type="submission" date="2020-11" db="EMBL/GenBank/DDBJ databases">
        <authorList>
            <consortium name="DOE Joint Genome Institute"/>
            <person name="Kuo A."/>
            <person name="Miyauchi S."/>
            <person name="Kiss E."/>
            <person name="Drula E."/>
            <person name="Kohler A."/>
            <person name="Sanchez-Garcia M."/>
            <person name="Andreopoulos B."/>
            <person name="Barry K.W."/>
            <person name="Bonito G."/>
            <person name="Buee M."/>
            <person name="Carver A."/>
            <person name="Chen C."/>
            <person name="Cichocki N."/>
            <person name="Clum A."/>
            <person name="Culley D."/>
            <person name="Crous P.W."/>
            <person name="Fauchery L."/>
            <person name="Girlanda M."/>
            <person name="Hayes R."/>
            <person name="Keri Z."/>
            <person name="Labutti K."/>
            <person name="Lipzen A."/>
            <person name="Lombard V."/>
            <person name="Magnuson J."/>
            <person name="Maillard F."/>
            <person name="Morin E."/>
            <person name="Murat C."/>
            <person name="Nolan M."/>
            <person name="Ohm R."/>
            <person name="Pangilinan J."/>
            <person name="Pereira M."/>
            <person name="Perotto S."/>
            <person name="Peter M."/>
            <person name="Riley R."/>
            <person name="Sitrit Y."/>
            <person name="Stielow B."/>
            <person name="Szollosi G."/>
            <person name="Zifcakova L."/>
            <person name="Stursova M."/>
            <person name="Spatafora J.W."/>
            <person name="Tedersoo L."/>
            <person name="Vaario L.-M."/>
            <person name="Yamada A."/>
            <person name="Yan M."/>
            <person name="Wang P."/>
            <person name="Xu J."/>
            <person name="Bruns T."/>
            <person name="Baldrian P."/>
            <person name="Vilgalys R."/>
            <person name="Henrissat B."/>
            <person name="Grigoriev I.V."/>
            <person name="Hibbett D."/>
            <person name="Nagy L.G."/>
            <person name="Martin F.M."/>
        </authorList>
    </citation>
    <scope>NUCLEOTIDE SEQUENCE</scope>
    <source>
        <strain evidence="2">UH-Tt-Lm1</strain>
    </source>
</reference>
<gene>
    <name evidence="2" type="ORF">BJ322DRAFT_56329</name>
</gene>
<dbReference type="PANTHER" id="PTHR43611">
    <property type="entry name" value="ALPHA-D-GLUCOSE 1-PHOSPHATE PHOSPHATASE"/>
    <property type="match status" value="1"/>
</dbReference>
<dbReference type="SUPFAM" id="SSF48239">
    <property type="entry name" value="Terpenoid cyclases/Protein prenyltransferases"/>
    <property type="match status" value="1"/>
</dbReference>
<dbReference type="InterPro" id="IPR006439">
    <property type="entry name" value="HAD-SF_hydro_IA"/>
</dbReference>
<dbReference type="Gene3D" id="1.10.150.240">
    <property type="entry name" value="Putative phosphatase, domain 2"/>
    <property type="match status" value="1"/>
</dbReference>
<dbReference type="InterPro" id="IPR023198">
    <property type="entry name" value="PGP-like_dom2"/>
</dbReference>
<feature type="region of interest" description="Disordered" evidence="1">
    <location>
        <begin position="498"/>
        <end position="525"/>
    </location>
</feature>
<evidence type="ECO:0000313" key="3">
    <source>
        <dbReference type="Proteomes" id="UP000736335"/>
    </source>
</evidence>
<dbReference type="InterPro" id="IPR023214">
    <property type="entry name" value="HAD_sf"/>
</dbReference>
<dbReference type="GO" id="GO:0016791">
    <property type="term" value="F:phosphatase activity"/>
    <property type="evidence" value="ECO:0007669"/>
    <property type="project" value="UniProtKB-ARBA"/>
</dbReference>
<dbReference type="Proteomes" id="UP000736335">
    <property type="component" value="Unassembled WGS sequence"/>
</dbReference>
<comment type="caution">
    <text evidence="2">The sequence shown here is derived from an EMBL/GenBank/DDBJ whole genome shotgun (WGS) entry which is preliminary data.</text>
</comment>
<keyword evidence="3" id="KW-1185">Reference proteome</keyword>
<dbReference type="EMBL" id="WIUZ02000001">
    <property type="protein sequence ID" value="KAF9792560.1"/>
    <property type="molecule type" value="Genomic_DNA"/>
</dbReference>
<dbReference type="Gene3D" id="3.40.50.1000">
    <property type="entry name" value="HAD superfamily/HAD-like"/>
    <property type="match status" value="1"/>
</dbReference>
<dbReference type="InterPro" id="IPR041492">
    <property type="entry name" value="HAD_2"/>
</dbReference>
<accession>A0A9P6HQG3</accession>
<evidence type="ECO:0000256" key="1">
    <source>
        <dbReference type="SAM" id="MobiDB-lite"/>
    </source>
</evidence>
<dbReference type="AlphaFoldDB" id="A0A9P6HQG3"/>
<dbReference type="OrthoDB" id="2012566at2759"/>